<accession>A0A268NZL4</accession>
<dbReference type="SUPFAM" id="SSF55781">
    <property type="entry name" value="GAF domain-like"/>
    <property type="match status" value="1"/>
</dbReference>
<dbReference type="InterPro" id="IPR025736">
    <property type="entry name" value="PucR_C-HTH_dom"/>
</dbReference>
<dbReference type="InterPro" id="IPR042070">
    <property type="entry name" value="PucR_C-HTH_sf"/>
</dbReference>
<dbReference type="Pfam" id="PF17853">
    <property type="entry name" value="GGDEF_2"/>
    <property type="match status" value="1"/>
</dbReference>
<name>A0A268NZL4_SHOCL</name>
<reference evidence="3 4" key="1">
    <citation type="submission" date="2017-07" db="EMBL/GenBank/DDBJ databases">
        <title>Isolation and whole genome analysis of endospore-forming bacteria from heroin.</title>
        <authorList>
            <person name="Kalinowski J."/>
            <person name="Ahrens B."/>
            <person name="Al-Dilaimi A."/>
            <person name="Winkler A."/>
            <person name="Wibberg D."/>
            <person name="Schleenbecker U."/>
            <person name="Ruckert C."/>
            <person name="Wolfel R."/>
            <person name="Grass G."/>
        </authorList>
    </citation>
    <scope>NUCLEOTIDE SEQUENCE [LARGE SCALE GENOMIC DNA]</scope>
    <source>
        <strain evidence="3 4">7539</strain>
    </source>
</reference>
<sequence>MEVVKMKVGQANDITVFVQFNQLVAEASDEQSILRLLLDTVDAFIPHVDMAIVYLYDENQKVLRLGAGTGVSVQSLRRLAFKPGESLTGKVFLSKKPYLCLGKHDVKRKMANISPENWKWFREGTYKLDVTSSINVPFLSNGRCLGTFTLNRYSSSIPFHKKDVAIALGLAHQAALAIENVRLHQALAYSDAKETLAQSLHDGGLEHVLTRLEQLVHTPCTIEASVKEDEAIPIIRKRKRLGYLRPRQPLATLSVVDRNILEFAALMLASELEKQYDDYEQGLHRRNCAFQDLLNGDYRSVESLSRAPIYCFVLAGGVSDNIALTRQIETTVQAYFPNGHFSVYEGRYVVLASSCTYIDQLATYLQRHYHLVVGLSRPRMIADVASSYREAVLAAEMKSDAPLVRYQTLGCRRLWPSLDEQTKRDFVIDYLQPLLDLEPDYIATLAALIENGRGARQQTAKQLHIHVNTLYQRVKRIEQVLDISFQNERQWLQLMIAYELYVDGHTETP</sequence>
<dbReference type="Pfam" id="PF13556">
    <property type="entry name" value="HTH_30"/>
    <property type="match status" value="1"/>
</dbReference>
<dbReference type="PANTHER" id="PTHR33744:SF1">
    <property type="entry name" value="DNA-BINDING TRANSCRIPTIONAL ACTIVATOR ADER"/>
    <property type="match status" value="1"/>
</dbReference>
<feature type="domain" description="GAF" evidence="2">
    <location>
        <begin position="29"/>
        <end position="188"/>
    </location>
</feature>
<dbReference type="InterPro" id="IPR003018">
    <property type="entry name" value="GAF"/>
</dbReference>
<dbReference type="Gene3D" id="1.10.10.2840">
    <property type="entry name" value="PucR C-terminal helix-turn-helix domain"/>
    <property type="match status" value="1"/>
</dbReference>
<dbReference type="AlphaFoldDB" id="A0A268NZL4"/>
<dbReference type="InterPro" id="IPR051448">
    <property type="entry name" value="CdaR-like_regulators"/>
</dbReference>
<dbReference type="InterPro" id="IPR041522">
    <property type="entry name" value="CdaR_GGDEF"/>
</dbReference>
<comment type="caution">
    <text evidence="3">The sequence shown here is derived from an EMBL/GenBank/DDBJ whole genome shotgun (WGS) entry which is preliminary data.</text>
</comment>
<dbReference type="EMBL" id="NPCC01000012">
    <property type="protein sequence ID" value="PAE88933.1"/>
    <property type="molecule type" value="Genomic_DNA"/>
</dbReference>
<gene>
    <name evidence="3" type="ORF">CHH72_11200</name>
</gene>
<protein>
    <recommendedName>
        <fullName evidence="2">GAF domain-containing protein</fullName>
    </recommendedName>
</protein>
<organism evidence="3 4">
    <name type="scientific">Shouchella clausii</name>
    <name type="common">Alkalihalobacillus clausii</name>
    <dbReference type="NCBI Taxonomy" id="79880"/>
    <lineage>
        <taxon>Bacteria</taxon>
        <taxon>Bacillati</taxon>
        <taxon>Bacillota</taxon>
        <taxon>Bacilli</taxon>
        <taxon>Bacillales</taxon>
        <taxon>Bacillaceae</taxon>
        <taxon>Shouchella</taxon>
    </lineage>
</organism>
<dbReference type="InterPro" id="IPR029016">
    <property type="entry name" value="GAF-like_dom_sf"/>
</dbReference>
<dbReference type="Gene3D" id="3.30.450.40">
    <property type="match status" value="1"/>
</dbReference>
<evidence type="ECO:0000256" key="1">
    <source>
        <dbReference type="ARBA" id="ARBA00006754"/>
    </source>
</evidence>
<evidence type="ECO:0000313" key="3">
    <source>
        <dbReference type="EMBL" id="PAE88933.1"/>
    </source>
</evidence>
<proteinExistence type="inferred from homology"/>
<evidence type="ECO:0000313" key="4">
    <source>
        <dbReference type="Proteomes" id="UP000216207"/>
    </source>
</evidence>
<evidence type="ECO:0000259" key="2">
    <source>
        <dbReference type="SMART" id="SM00065"/>
    </source>
</evidence>
<dbReference type="PANTHER" id="PTHR33744">
    <property type="entry name" value="CARBOHYDRATE DIACID REGULATOR"/>
    <property type="match status" value="1"/>
</dbReference>
<dbReference type="Pfam" id="PF13185">
    <property type="entry name" value="GAF_2"/>
    <property type="match status" value="1"/>
</dbReference>
<comment type="similarity">
    <text evidence="1">Belongs to the CdaR family.</text>
</comment>
<dbReference type="Proteomes" id="UP000216207">
    <property type="component" value="Unassembled WGS sequence"/>
</dbReference>
<dbReference type="SMART" id="SM00065">
    <property type="entry name" value="GAF"/>
    <property type="match status" value="1"/>
</dbReference>